<accession>A0A0U5GEA4</accession>
<dbReference type="OMA" id="WRDAYQD"/>
<protein>
    <recommendedName>
        <fullName evidence="1">Cellulose-binding Sde182 nucleoside hydrolase-like domain-containing protein</fullName>
    </recommendedName>
</protein>
<dbReference type="InterPro" id="IPR013783">
    <property type="entry name" value="Ig-like_fold"/>
</dbReference>
<dbReference type="InterPro" id="IPR036452">
    <property type="entry name" value="Ribo_hydro-like"/>
</dbReference>
<dbReference type="Gene3D" id="2.60.40.10">
    <property type="entry name" value="Immunoglobulins"/>
    <property type="match status" value="1"/>
</dbReference>
<evidence type="ECO:0000259" key="1">
    <source>
        <dbReference type="Pfam" id="PF07632"/>
    </source>
</evidence>
<organism evidence="2 3">
    <name type="scientific">Aspergillus calidoustus</name>
    <dbReference type="NCBI Taxonomy" id="454130"/>
    <lineage>
        <taxon>Eukaryota</taxon>
        <taxon>Fungi</taxon>
        <taxon>Dikarya</taxon>
        <taxon>Ascomycota</taxon>
        <taxon>Pezizomycotina</taxon>
        <taxon>Eurotiomycetes</taxon>
        <taxon>Eurotiomycetidae</taxon>
        <taxon>Eurotiales</taxon>
        <taxon>Aspergillaceae</taxon>
        <taxon>Aspergillus</taxon>
        <taxon>Aspergillus subgen. Nidulantes</taxon>
    </lineage>
</organism>
<proteinExistence type="predicted"/>
<name>A0A0U5GEA4_ASPCI</name>
<dbReference type="GO" id="GO:0016799">
    <property type="term" value="F:hydrolase activity, hydrolyzing N-glycosyl compounds"/>
    <property type="evidence" value="ECO:0007669"/>
    <property type="project" value="InterPro"/>
</dbReference>
<gene>
    <name evidence="2" type="ORF">ASPCAL13307</name>
</gene>
<sequence length="511" mass="56808">MSPVLQKLATFPYKPRIFILTDVLNEPDDSQSLVRYLLYANEFDTRGISACTSTWLRFSTHPEEARRIITAYGKVVENLNNHVHPDFQFQSAEELLKLVTSGPAVYGKKAFKEPLSDGASRLLAALAESDEPLYIPVWGGTNTLAQALAHLAATSSEPEAAKQRAKLRVYAISDQDDTGLWIRTKFPDVHYIVSAHGWSQYDEGTWTGMNIGAGEGPDRTKVLNPWLDEHIRVGEFGSVAYPPVKFGMEGDTPSFLWLVQNGLGHRDHIEWGGWGGRYTRPQCESDRDENGLFDTNHFFNAGDFGVLGNDGKRYMGNKATIWRWRDAIQDDFAARMQWTLTSDFAVASHPPVVDVNGSTGVEPLVIKVKPGEKHVLDARATYNPDSTADGPIGLDFVWMLYGDVNGFHVFGHGPKVLIEPSDGSPSPAAHPTLGENAAGFTAYTRSPCVTVTVPPMERHFQTRLVTPDFHVLLQVTNTKGEYPIRRYKRVMFSYIHDGTPVPLGMEPEGFL</sequence>
<evidence type="ECO:0000313" key="3">
    <source>
        <dbReference type="Proteomes" id="UP000054771"/>
    </source>
</evidence>
<reference evidence="3" key="1">
    <citation type="journal article" date="2016" name="Genome Announc.">
        <title>Draft genome sequences of fungus Aspergillus calidoustus.</title>
        <authorList>
            <person name="Horn F."/>
            <person name="Linde J."/>
            <person name="Mattern D.J."/>
            <person name="Walther G."/>
            <person name="Guthke R."/>
            <person name="Scherlach K."/>
            <person name="Martin K."/>
            <person name="Brakhage A.A."/>
            <person name="Petzke L."/>
            <person name="Valiante V."/>
        </authorList>
    </citation>
    <scope>NUCLEOTIDE SEQUENCE [LARGE SCALE GENOMIC DNA]</scope>
    <source>
        <strain evidence="3">SF006504</strain>
    </source>
</reference>
<dbReference type="Pfam" id="PF07632">
    <property type="entry name" value="Sde182_NH-like"/>
    <property type="match status" value="1"/>
</dbReference>
<dbReference type="AlphaFoldDB" id="A0A0U5GEA4"/>
<dbReference type="Proteomes" id="UP000054771">
    <property type="component" value="Unassembled WGS sequence"/>
</dbReference>
<evidence type="ECO:0000313" key="2">
    <source>
        <dbReference type="EMBL" id="CEL10182.1"/>
    </source>
</evidence>
<dbReference type="InterPro" id="IPR011483">
    <property type="entry name" value="Sde182_NH-like"/>
</dbReference>
<dbReference type="Gene3D" id="3.90.245.10">
    <property type="entry name" value="Ribonucleoside hydrolase-like"/>
    <property type="match status" value="1"/>
</dbReference>
<dbReference type="OrthoDB" id="3592035at2759"/>
<dbReference type="EMBL" id="CDMC01000017">
    <property type="protein sequence ID" value="CEL10182.1"/>
    <property type="molecule type" value="Genomic_DNA"/>
</dbReference>
<dbReference type="STRING" id="454130.A0A0U5GEA4"/>
<keyword evidence="3" id="KW-1185">Reference proteome</keyword>
<feature type="domain" description="Cellulose-binding Sde182 nucleoside hydrolase-like" evidence="1">
    <location>
        <begin position="16"/>
        <end position="278"/>
    </location>
</feature>